<dbReference type="InterPro" id="IPR002104">
    <property type="entry name" value="Integrase_catalytic"/>
</dbReference>
<sequence>MWKNIEKCLITNRLRCAFFSFPLLILLLSFHIARHSFACFALANKVSMETIAKMLGHSDIRTTKIYTKVLDTTVSKEMETMKNKFAI</sequence>
<feature type="domain" description="Tyr recombinase" evidence="2">
    <location>
        <begin position="1"/>
        <end position="79"/>
    </location>
</feature>
<gene>
    <name evidence="3" type="ORF">E1I98_08400</name>
</gene>
<dbReference type="GO" id="GO:0006310">
    <property type="term" value="P:DNA recombination"/>
    <property type="evidence" value="ECO:0007669"/>
    <property type="project" value="UniProtKB-KW"/>
</dbReference>
<evidence type="ECO:0000313" key="4">
    <source>
        <dbReference type="Proteomes" id="UP000294527"/>
    </source>
</evidence>
<dbReference type="Proteomes" id="UP000294527">
    <property type="component" value="Unassembled WGS sequence"/>
</dbReference>
<dbReference type="Gene3D" id="1.10.443.10">
    <property type="entry name" value="Intergrase catalytic core"/>
    <property type="match status" value="1"/>
</dbReference>
<keyword evidence="1" id="KW-0233">DNA recombination</keyword>
<dbReference type="GO" id="GO:0015074">
    <property type="term" value="P:DNA integration"/>
    <property type="evidence" value="ECO:0007669"/>
    <property type="project" value="InterPro"/>
</dbReference>
<reference evidence="3 4" key="1">
    <citation type="journal article" date="2019" name="Nat. Microbiol.">
        <title>Genomic variation and strain-specific functional adaptation in the human gut microbiome during early life.</title>
        <authorList>
            <person name="Vatanen T."/>
            <person name="Plichta D.R."/>
            <person name="Somani J."/>
            <person name="Munch P.C."/>
            <person name="Arthur T.D."/>
            <person name="Hall A.B."/>
            <person name="Rudolf S."/>
            <person name="Oakeley E.J."/>
            <person name="Ke X."/>
            <person name="Young R.A."/>
            <person name="Haiser H.J."/>
            <person name="Kolde R."/>
            <person name="Yassour M."/>
            <person name="Luopajarvi K."/>
            <person name="Siljander H."/>
            <person name="Virtanen S.M."/>
            <person name="Ilonen J."/>
            <person name="Uibo R."/>
            <person name="Tillmann V."/>
            <person name="Mokurov S."/>
            <person name="Dorshakova N."/>
            <person name="Porter J.A."/>
            <person name="McHardy A.C."/>
            <person name="Lahdesmaki H."/>
            <person name="Vlamakis H."/>
            <person name="Huttenhower C."/>
            <person name="Knip M."/>
            <person name="Xavier R.J."/>
        </authorList>
    </citation>
    <scope>NUCLEOTIDE SEQUENCE [LARGE SCALE GENOMIC DNA]</scope>
    <source>
        <strain evidence="3 4">RJX1047</strain>
    </source>
</reference>
<comment type="caution">
    <text evidence="3">The sequence shown here is derived from an EMBL/GenBank/DDBJ whole genome shotgun (WGS) entry which is preliminary data.</text>
</comment>
<dbReference type="InterPro" id="IPR011010">
    <property type="entry name" value="DNA_brk_join_enz"/>
</dbReference>
<evidence type="ECO:0000259" key="2">
    <source>
        <dbReference type="PROSITE" id="PS51898"/>
    </source>
</evidence>
<proteinExistence type="predicted"/>
<organism evidence="3 4">
    <name type="scientific">Phocaeicola dorei</name>
    <dbReference type="NCBI Taxonomy" id="357276"/>
    <lineage>
        <taxon>Bacteria</taxon>
        <taxon>Pseudomonadati</taxon>
        <taxon>Bacteroidota</taxon>
        <taxon>Bacteroidia</taxon>
        <taxon>Bacteroidales</taxon>
        <taxon>Bacteroidaceae</taxon>
        <taxon>Phocaeicola</taxon>
    </lineage>
</organism>
<name>A0A4R4GJU6_9BACT</name>
<dbReference type="EMBL" id="SLTU01000001">
    <property type="protein sequence ID" value="TDA76373.1"/>
    <property type="molecule type" value="Genomic_DNA"/>
</dbReference>
<dbReference type="AlphaFoldDB" id="A0A4R4GJU6"/>
<evidence type="ECO:0000313" key="3">
    <source>
        <dbReference type="EMBL" id="TDA76373.1"/>
    </source>
</evidence>
<dbReference type="GO" id="GO:0003677">
    <property type="term" value="F:DNA binding"/>
    <property type="evidence" value="ECO:0007669"/>
    <property type="project" value="InterPro"/>
</dbReference>
<evidence type="ECO:0000256" key="1">
    <source>
        <dbReference type="ARBA" id="ARBA00023172"/>
    </source>
</evidence>
<dbReference type="InterPro" id="IPR013762">
    <property type="entry name" value="Integrase-like_cat_sf"/>
</dbReference>
<dbReference type="SUPFAM" id="SSF56349">
    <property type="entry name" value="DNA breaking-rejoining enzymes"/>
    <property type="match status" value="1"/>
</dbReference>
<protein>
    <recommendedName>
        <fullName evidence="2">Tyr recombinase domain-containing protein</fullName>
    </recommendedName>
</protein>
<accession>A0A4R4GJU6</accession>
<dbReference type="PROSITE" id="PS51898">
    <property type="entry name" value="TYR_RECOMBINASE"/>
    <property type="match status" value="1"/>
</dbReference>
<dbReference type="Pfam" id="PF00589">
    <property type="entry name" value="Phage_integrase"/>
    <property type="match status" value="1"/>
</dbReference>